<evidence type="ECO:0000313" key="4">
    <source>
        <dbReference type="EMBL" id="MCL9816618.1"/>
    </source>
</evidence>
<gene>
    <name evidence="4" type="ORF">AArcSt2_06630</name>
</gene>
<protein>
    <submittedName>
        <fullName evidence="4">Cysteine hydrolase</fullName>
    </submittedName>
</protein>
<dbReference type="AlphaFoldDB" id="A0AAE3FX37"/>
<evidence type="ECO:0000259" key="3">
    <source>
        <dbReference type="Pfam" id="PF00857"/>
    </source>
</evidence>
<keyword evidence="1 4" id="KW-0378">Hydrolase</keyword>
<proteinExistence type="predicted"/>
<sequence>MVGSLPDDAVLVLIDMQVGFEDPSWGDRNNPDAEAVAESVLATWRTQSRPIAHIRHNSTEPGSPLRGDAPGFAFKPETAPTDGEPTFEKRVNSGFIGTEFESWLTEQGYDTLVICGLTTDHCISTTTRMAENLGYAVYLLSDATATFDREGPDGTYYDAETMHRTALAHLNGEFATVVTAAELKAAIEP</sequence>
<feature type="region of interest" description="Disordered" evidence="2">
    <location>
        <begin position="55"/>
        <end position="86"/>
    </location>
</feature>
<dbReference type="Gene3D" id="3.40.50.850">
    <property type="entry name" value="Isochorismatase-like"/>
    <property type="match status" value="1"/>
</dbReference>
<dbReference type="RefSeq" id="WP_250583500.1">
    <property type="nucleotide sequence ID" value="NZ_JAKRVX010000002.1"/>
</dbReference>
<dbReference type="Pfam" id="PF00857">
    <property type="entry name" value="Isochorismatase"/>
    <property type="match status" value="1"/>
</dbReference>
<evidence type="ECO:0000256" key="1">
    <source>
        <dbReference type="ARBA" id="ARBA00022801"/>
    </source>
</evidence>
<evidence type="ECO:0000256" key="2">
    <source>
        <dbReference type="SAM" id="MobiDB-lite"/>
    </source>
</evidence>
<dbReference type="Proteomes" id="UP001203207">
    <property type="component" value="Unassembled WGS sequence"/>
</dbReference>
<dbReference type="InterPro" id="IPR036380">
    <property type="entry name" value="Isochorismatase-like_sf"/>
</dbReference>
<keyword evidence="5" id="KW-1185">Reference proteome</keyword>
<reference evidence="4" key="1">
    <citation type="journal article" date="2022" name="Syst. Appl. Microbiol.">
        <title>Natronocalculus amylovorans gen. nov., sp. nov., and Natranaeroarchaeum aerophilus sp. nov., dominant culturable amylolytic natronoarchaea from hypersaline soda lakes in southwestern Siberia.</title>
        <authorList>
            <person name="Sorokin D.Y."/>
            <person name="Elcheninov A.G."/>
            <person name="Khizhniak T.V."/>
            <person name="Koenen M."/>
            <person name="Bale N.J."/>
            <person name="Damste J.S.S."/>
            <person name="Kublanov I.V."/>
        </authorList>
    </citation>
    <scope>NUCLEOTIDE SEQUENCE</scope>
    <source>
        <strain evidence="4">AArc-St2</strain>
    </source>
</reference>
<name>A0AAE3FX37_9EURY</name>
<dbReference type="EMBL" id="JAKRVX010000002">
    <property type="protein sequence ID" value="MCL9816618.1"/>
    <property type="molecule type" value="Genomic_DNA"/>
</dbReference>
<dbReference type="PANTHER" id="PTHR43540">
    <property type="entry name" value="PEROXYUREIDOACRYLATE/UREIDOACRYLATE AMIDOHYDROLASE-RELATED"/>
    <property type="match status" value="1"/>
</dbReference>
<comment type="caution">
    <text evidence="4">The sequence shown here is derived from an EMBL/GenBank/DDBJ whole genome shotgun (WGS) entry which is preliminary data.</text>
</comment>
<accession>A0AAE3FX37</accession>
<dbReference type="SUPFAM" id="SSF52499">
    <property type="entry name" value="Isochorismatase-like hydrolases"/>
    <property type="match status" value="1"/>
</dbReference>
<dbReference type="InterPro" id="IPR050272">
    <property type="entry name" value="Isochorismatase-like_hydrls"/>
</dbReference>
<organism evidence="4 5">
    <name type="scientific">Natronocalculus amylovorans</name>
    <dbReference type="NCBI Taxonomy" id="2917812"/>
    <lineage>
        <taxon>Archaea</taxon>
        <taxon>Methanobacteriati</taxon>
        <taxon>Methanobacteriota</taxon>
        <taxon>Stenosarchaea group</taxon>
        <taxon>Halobacteria</taxon>
        <taxon>Halobacteriales</taxon>
        <taxon>Haloferacaceae</taxon>
        <taxon>Natronocalculus</taxon>
    </lineage>
</organism>
<dbReference type="GO" id="GO:0016787">
    <property type="term" value="F:hydrolase activity"/>
    <property type="evidence" value="ECO:0007669"/>
    <property type="project" value="UniProtKB-KW"/>
</dbReference>
<dbReference type="CDD" id="cd01014">
    <property type="entry name" value="nicotinamidase_related"/>
    <property type="match status" value="1"/>
</dbReference>
<evidence type="ECO:0000313" key="5">
    <source>
        <dbReference type="Proteomes" id="UP001203207"/>
    </source>
</evidence>
<feature type="domain" description="Isochorismatase-like" evidence="3">
    <location>
        <begin position="10"/>
        <end position="182"/>
    </location>
</feature>
<dbReference type="PANTHER" id="PTHR43540:SF1">
    <property type="entry name" value="ISOCHORISMATASE HYDROLASE"/>
    <property type="match status" value="1"/>
</dbReference>
<dbReference type="InterPro" id="IPR000868">
    <property type="entry name" value="Isochorismatase-like_dom"/>
</dbReference>
<reference evidence="4" key="2">
    <citation type="submission" date="2022-02" db="EMBL/GenBank/DDBJ databases">
        <authorList>
            <person name="Elcheninov A.G."/>
            <person name="Sorokin D.Y."/>
            <person name="Kublanov I.V."/>
        </authorList>
    </citation>
    <scope>NUCLEOTIDE SEQUENCE</scope>
    <source>
        <strain evidence="4">AArc-St2</strain>
    </source>
</reference>